<accession>A0ABV2HG08</accession>
<sequence>MIRFFVWGVPAFAIIAILSVLYLNFTQYSLYIMGFLLGVGQFYFRVSGITIGQAVTPPDDLAEVILAGDASVRIITALFSIMLLYAANFFSFSILYGLCIFAGFCALLFILQGLSICLKGLAIKKNIA</sequence>
<protein>
    <submittedName>
        <fullName evidence="2">Uncharacterized protein</fullName>
    </submittedName>
</protein>
<dbReference type="EMBL" id="JBEPLI010000003">
    <property type="protein sequence ID" value="MET3589485.1"/>
    <property type="molecule type" value="Genomic_DNA"/>
</dbReference>
<keyword evidence="1" id="KW-0812">Transmembrane</keyword>
<evidence type="ECO:0000256" key="1">
    <source>
        <dbReference type="SAM" id="Phobius"/>
    </source>
</evidence>
<name>A0ABV2HG08_9HYPH</name>
<keyword evidence="3" id="KW-1185">Reference proteome</keyword>
<feature type="transmembrane region" description="Helical" evidence="1">
    <location>
        <begin position="93"/>
        <end position="118"/>
    </location>
</feature>
<feature type="transmembrane region" description="Helical" evidence="1">
    <location>
        <begin position="64"/>
        <end position="87"/>
    </location>
</feature>
<gene>
    <name evidence="2" type="ORF">ABID23_000567</name>
</gene>
<feature type="transmembrane region" description="Helical" evidence="1">
    <location>
        <begin position="31"/>
        <end position="52"/>
    </location>
</feature>
<evidence type="ECO:0000313" key="2">
    <source>
        <dbReference type="EMBL" id="MET3589485.1"/>
    </source>
</evidence>
<dbReference type="Proteomes" id="UP001549086">
    <property type="component" value="Unassembled WGS sequence"/>
</dbReference>
<reference evidence="2 3" key="1">
    <citation type="submission" date="2024-06" db="EMBL/GenBank/DDBJ databases">
        <title>Genomic Encyclopedia of Type Strains, Phase IV (KMG-IV): sequencing the most valuable type-strain genomes for metagenomic binning, comparative biology and taxonomic classification.</title>
        <authorList>
            <person name="Goeker M."/>
        </authorList>
    </citation>
    <scope>NUCLEOTIDE SEQUENCE [LARGE SCALE GENOMIC DNA]</scope>
    <source>
        <strain evidence="2 3">DSM 23649</strain>
    </source>
</reference>
<keyword evidence="1" id="KW-0472">Membrane</keyword>
<comment type="caution">
    <text evidence="2">The sequence shown here is derived from an EMBL/GenBank/DDBJ whole genome shotgun (WGS) entry which is preliminary data.</text>
</comment>
<organism evidence="2 3">
    <name type="scientific">Bartonella silvatica</name>
    <dbReference type="NCBI Taxonomy" id="357760"/>
    <lineage>
        <taxon>Bacteria</taxon>
        <taxon>Pseudomonadati</taxon>
        <taxon>Pseudomonadota</taxon>
        <taxon>Alphaproteobacteria</taxon>
        <taxon>Hyphomicrobiales</taxon>
        <taxon>Bartonellaceae</taxon>
        <taxon>Bartonella</taxon>
    </lineage>
</organism>
<proteinExistence type="predicted"/>
<keyword evidence="1" id="KW-1133">Transmembrane helix</keyword>
<dbReference type="RefSeq" id="WP_354189091.1">
    <property type="nucleotide sequence ID" value="NZ_JBEPLI010000003.1"/>
</dbReference>
<evidence type="ECO:0000313" key="3">
    <source>
        <dbReference type="Proteomes" id="UP001549086"/>
    </source>
</evidence>
<feature type="transmembrane region" description="Helical" evidence="1">
    <location>
        <begin position="5"/>
        <end position="25"/>
    </location>
</feature>